<evidence type="ECO:0000256" key="3">
    <source>
        <dbReference type="ARBA" id="ARBA00022475"/>
    </source>
</evidence>
<feature type="transmembrane region" description="Helical" evidence="9">
    <location>
        <begin position="41"/>
        <end position="63"/>
    </location>
</feature>
<evidence type="ECO:0000256" key="8">
    <source>
        <dbReference type="ARBA" id="ARBA00023136"/>
    </source>
</evidence>
<comment type="similarity">
    <text evidence="1">Belongs to the KdgT transporter family.</text>
</comment>
<organism evidence="10 11">
    <name type="scientific">Sporomusa acidovorans (strain ATCC 49682 / DSM 3132 / Mol)</name>
    <dbReference type="NCBI Taxonomy" id="1123286"/>
    <lineage>
        <taxon>Bacteria</taxon>
        <taxon>Bacillati</taxon>
        <taxon>Bacillota</taxon>
        <taxon>Negativicutes</taxon>
        <taxon>Selenomonadales</taxon>
        <taxon>Sporomusaceae</taxon>
        <taxon>Sporomusa</taxon>
    </lineage>
</organism>
<keyword evidence="4" id="KW-0762">Sugar transport</keyword>
<feature type="transmembrane region" description="Helical" evidence="9">
    <location>
        <begin position="272"/>
        <end position="302"/>
    </location>
</feature>
<accession>A0ABZ3J663</accession>
<feature type="transmembrane region" description="Helical" evidence="9">
    <location>
        <begin position="159"/>
        <end position="180"/>
    </location>
</feature>
<evidence type="ECO:0000256" key="2">
    <source>
        <dbReference type="ARBA" id="ARBA00022448"/>
    </source>
</evidence>
<evidence type="ECO:0000256" key="6">
    <source>
        <dbReference type="ARBA" id="ARBA00022847"/>
    </source>
</evidence>
<keyword evidence="3" id="KW-1003">Cell membrane</keyword>
<keyword evidence="5 9" id="KW-0812">Transmembrane</keyword>
<name>A0ABZ3J663_SPOA4</name>
<feature type="transmembrane region" description="Helical" evidence="9">
    <location>
        <begin position="12"/>
        <end position="29"/>
    </location>
</feature>
<evidence type="ECO:0000256" key="1">
    <source>
        <dbReference type="ARBA" id="ARBA00006430"/>
    </source>
</evidence>
<evidence type="ECO:0000256" key="9">
    <source>
        <dbReference type="SAM" id="Phobius"/>
    </source>
</evidence>
<evidence type="ECO:0000256" key="5">
    <source>
        <dbReference type="ARBA" id="ARBA00022692"/>
    </source>
</evidence>
<protein>
    <submittedName>
        <fullName evidence="10">2-keto-3-deoxygluconate permease</fullName>
    </submittedName>
</protein>
<keyword evidence="2" id="KW-0813">Transport</keyword>
<evidence type="ECO:0000313" key="10">
    <source>
        <dbReference type="EMBL" id="XFO73544.1"/>
    </source>
</evidence>
<keyword evidence="11" id="KW-1185">Reference proteome</keyword>
<dbReference type="Proteomes" id="UP000216052">
    <property type="component" value="Chromosome"/>
</dbReference>
<dbReference type="Pfam" id="PF03812">
    <property type="entry name" value="KdgT"/>
    <property type="match status" value="1"/>
</dbReference>
<sequence>MQIYKRVRDIPGGFMIVPMLIGALINTFAPHFVRIGGFTEAIATSFPAFIGAFLFCMGTTMTFKAAPIMLKRGCGILFTKVSIASVIALMIAKFFGGDLFGLSALAILAAMNDTNGGMFIALTSGMGDETDVGSYVIQNIETGPFLTMVVLAGTGLANIPYMAMVSLLVPLVLGFILGNLDKDIREYCGARCEILLPYVGFALGNTINLYAVVTAGFSGLLLGFATCIITGFACITVDRLLGGSGVAGAAASSTAGNAAATPKAVAMADPAYAAIAPIATLQVAASVIVTSVLTPILTTFVYRRVKAKKMATEEA</sequence>
<keyword evidence="8 9" id="KW-0472">Membrane</keyword>
<evidence type="ECO:0000313" key="11">
    <source>
        <dbReference type="Proteomes" id="UP000216052"/>
    </source>
</evidence>
<feature type="transmembrane region" description="Helical" evidence="9">
    <location>
        <begin position="217"/>
        <end position="235"/>
    </location>
</feature>
<dbReference type="RefSeq" id="WP_093795385.1">
    <property type="nucleotide sequence ID" value="NZ_CP155571.1"/>
</dbReference>
<evidence type="ECO:0000256" key="4">
    <source>
        <dbReference type="ARBA" id="ARBA00022597"/>
    </source>
</evidence>
<reference evidence="10" key="1">
    <citation type="submission" date="2024-05" db="EMBL/GenBank/DDBJ databases">
        <title>Isolation and characterization of Sporomusa carbonis sp. nov., a carboxydotrophic hydrogenogen in the genus of Sporomusa isolated from a charcoal burning pile.</title>
        <authorList>
            <person name="Boeer T."/>
            <person name="Rosenbaum F."/>
            <person name="Eysell L."/>
            <person name="Mueller V."/>
            <person name="Daniel R."/>
            <person name="Poehlein A."/>
        </authorList>
    </citation>
    <scope>NUCLEOTIDE SEQUENCE [LARGE SCALE GENOMIC DNA]</scope>
    <source>
        <strain evidence="10">DSM 3132</strain>
    </source>
</reference>
<keyword evidence="7 9" id="KW-1133">Transmembrane helix</keyword>
<keyword evidence="6" id="KW-0769">Symport</keyword>
<evidence type="ECO:0000256" key="7">
    <source>
        <dbReference type="ARBA" id="ARBA00022989"/>
    </source>
</evidence>
<dbReference type="InterPro" id="IPR004684">
    <property type="entry name" value="2keto-3dGluconate_permease"/>
</dbReference>
<dbReference type="EMBL" id="CP155571">
    <property type="protein sequence ID" value="XFO73544.1"/>
    <property type="molecule type" value="Genomic_DNA"/>
</dbReference>
<gene>
    <name evidence="10" type="primary">kdgT_1</name>
    <name evidence="10" type="ORF">SPACI_036510</name>
</gene>
<proteinExistence type="inferred from homology"/>